<evidence type="ECO:0000313" key="1">
    <source>
        <dbReference type="EMBL" id="EFO27872.1"/>
    </source>
</evidence>
<dbReference type="InParanoid" id="A0A1S0UAW0"/>
<dbReference type="RefSeq" id="XP_003136203.1">
    <property type="nucleotide sequence ID" value="XM_003136155.2"/>
</dbReference>
<dbReference type="EMBL" id="JH712076">
    <property type="protein sequence ID" value="EFO27872.1"/>
    <property type="molecule type" value="Genomic_DNA"/>
</dbReference>
<organism evidence="1">
    <name type="scientific">Loa loa</name>
    <name type="common">Eye worm</name>
    <name type="synonym">Filaria loa</name>
    <dbReference type="NCBI Taxonomy" id="7209"/>
    <lineage>
        <taxon>Eukaryota</taxon>
        <taxon>Metazoa</taxon>
        <taxon>Ecdysozoa</taxon>
        <taxon>Nematoda</taxon>
        <taxon>Chromadorea</taxon>
        <taxon>Rhabditida</taxon>
        <taxon>Spirurina</taxon>
        <taxon>Spiruromorpha</taxon>
        <taxon>Filarioidea</taxon>
        <taxon>Onchocercidae</taxon>
        <taxon>Loa</taxon>
    </lineage>
</organism>
<gene>
    <name evidence="1" type="ORF">LOAG_00615</name>
</gene>
<reference evidence="1" key="1">
    <citation type="submission" date="2012-04" db="EMBL/GenBank/DDBJ databases">
        <title>The Genome Sequence of Loa loa.</title>
        <authorList>
            <consortium name="The Broad Institute Genome Sequencing Platform"/>
            <consortium name="Broad Institute Genome Sequencing Center for Infectious Disease"/>
            <person name="Nutman T.B."/>
            <person name="Fink D.L."/>
            <person name="Russ C."/>
            <person name="Young S."/>
            <person name="Zeng Q."/>
            <person name="Gargeya S."/>
            <person name="Alvarado L."/>
            <person name="Berlin A."/>
            <person name="Chapman S.B."/>
            <person name="Chen Z."/>
            <person name="Freedman E."/>
            <person name="Gellesch M."/>
            <person name="Goldberg J."/>
            <person name="Griggs A."/>
            <person name="Gujja S."/>
            <person name="Heilman E.R."/>
            <person name="Heiman D."/>
            <person name="Howarth C."/>
            <person name="Mehta T."/>
            <person name="Neiman D."/>
            <person name="Pearson M."/>
            <person name="Roberts A."/>
            <person name="Saif S."/>
            <person name="Shea T."/>
            <person name="Shenoy N."/>
            <person name="Sisk P."/>
            <person name="Stolte C."/>
            <person name="Sykes S."/>
            <person name="White J."/>
            <person name="Yandava C."/>
            <person name="Haas B."/>
            <person name="Henn M.R."/>
            <person name="Nusbaum C."/>
            <person name="Birren B."/>
        </authorList>
    </citation>
    <scope>NUCLEOTIDE SEQUENCE [LARGE SCALE GENOMIC DNA]</scope>
</reference>
<dbReference type="AlphaFoldDB" id="A0A1S0UAW0"/>
<dbReference type="CTD" id="9937983"/>
<dbReference type="KEGG" id="loa:LOAG_00615"/>
<sequence length="79" mass="8931">MADWFENGKQSTITAMSKWTREMLPCYPKSRYVLKINRYSLKISLGKHGIIMACPIQSCKQYYARGLPLFGGSAIPRAG</sequence>
<protein>
    <submittedName>
        <fullName evidence="1">Uncharacterized protein</fullName>
    </submittedName>
</protein>
<dbReference type="GeneID" id="9937983"/>
<accession>A0A1S0UAW0</accession>
<name>A0A1S0UAW0_LOALO</name>
<proteinExistence type="predicted"/>